<dbReference type="EMBL" id="JABVEC010000001">
    <property type="protein sequence ID" value="MBC6464255.1"/>
    <property type="molecule type" value="Genomic_DNA"/>
</dbReference>
<protein>
    <submittedName>
        <fullName evidence="1">Radical SAM protein</fullName>
    </submittedName>
</protein>
<organism evidence="1 2">
    <name type="scientific">Actinomadura alba</name>
    <dbReference type="NCBI Taxonomy" id="406431"/>
    <lineage>
        <taxon>Bacteria</taxon>
        <taxon>Bacillati</taxon>
        <taxon>Actinomycetota</taxon>
        <taxon>Actinomycetes</taxon>
        <taxon>Streptosporangiales</taxon>
        <taxon>Thermomonosporaceae</taxon>
        <taxon>Actinomadura</taxon>
    </lineage>
</organism>
<dbReference type="Proteomes" id="UP000805614">
    <property type="component" value="Unassembled WGS sequence"/>
</dbReference>
<accession>A0ABR7LHE1</accession>
<reference evidence="1 2" key="1">
    <citation type="submission" date="2020-06" db="EMBL/GenBank/DDBJ databases">
        <title>Actinomadura xiongansis sp. nov., isolated from soil of Baiyangdian.</title>
        <authorList>
            <person name="Zhang X."/>
        </authorList>
    </citation>
    <scope>NUCLEOTIDE SEQUENCE [LARGE SCALE GENOMIC DNA]</scope>
    <source>
        <strain evidence="1 2">HBUM206468</strain>
    </source>
</reference>
<gene>
    <name evidence="1" type="ORF">HKK74_01890</name>
</gene>
<name>A0ABR7LHE1_9ACTN</name>
<comment type="caution">
    <text evidence="1">The sequence shown here is derived from an EMBL/GenBank/DDBJ whole genome shotgun (WGS) entry which is preliminary data.</text>
</comment>
<evidence type="ECO:0000313" key="1">
    <source>
        <dbReference type="EMBL" id="MBC6464255.1"/>
    </source>
</evidence>
<evidence type="ECO:0000313" key="2">
    <source>
        <dbReference type="Proteomes" id="UP000805614"/>
    </source>
</evidence>
<proteinExistence type="predicted"/>
<keyword evidence="2" id="KW-1185">Reference proteome</keyword>
<sequence>MSTMAFTDARVEVNSVDLSDWVTSVQLPIEYEALEDTAMGDSARSRIAGLQDSNLSINFNQDFAAAAVDATLWNARGTTITVKVRPTSAAIAATNPEYVGSYLVNQYNPFGNSVGELATVEVEWPLSDPDGIARNVA</sequence>
<dbReference type="RefSeq" id="WP_187241190.1">
    <property type="nucleotide sequence ID" value="NZ_BAAAOK010000011.1"/>
</dbReference>